<dbReference type="GO" id="GO:0005634">
    <property type="term" value="C:nucleus"/>
    <property type="evidence" value="ECO:0007669"/>
    <property type="project" value="UniProtKB-SubCell"/>
</dbReference>
<keyword evidence="3 4" id="KW-0539">Nucleus</keyword>
<dbReference type="PROSITE" id="PS50071">
    <property type="entry name" value="HOMEOBOX_2"/>
    <property type="match status" value="1"/>
</dbReference>
<feature type="DNA-binding region" description="Homeobox" evidence="4">
    <location>
        <begin position="18"/>
        <end position="77"/>
    </location>
</feature>
<dbReference type="EMBL" id="JBJKFK010000021">
    <property type="protein sequence ID" value="KAL3320922.1"/>
    <property type="molecule type" value="Genomic_DNA"/>
</dbReference>
<evidence type="ECO:0000313" key="9">
    <source>
        <dbReference type="Proteomes" id="UP001626550"/>
    </source>
</evidence>
<keyword evidence="2 4" id="KW-0371">Homeobox</keyword>
<dbReference type="PANTHER" id="PTHR24335:SF4">
    <property type="entry name" value="EXTRA-EXTRA"/>
    <property type="match status" value="1"/>
</dbReference>
<name>A0ABD2QNE3_9PLAT</name>
<feature type="region of interest" description="Disordered" evidence="6">
    <location>
        <begin position="1"/>
        <end position="21"/>
    </location>
</feature>
<keyword evidence="9" id="KW-1185">Reference proteome</keyword>
<reference evidence="8 9" key="1">
    <citation type="submission" date="2024-11" db="EMBL/GenBank/DDBJ databases">
        <title>Adaptive evolution of stress response genes in parasites aligns with host niche diversity.</title>
        <authorList>
            <person name="Hahn C."/>
            <person name="Resl P."/>
        </authorList>
    </citation>
    <scope>NUCLEOTIDE SEQUENCE [LARGE SCALE GENOMIC DNA]</scope>
    <source>
        <strain evidence="8">EGGRZ-B1_66</strain>
        <tissue evidence="8">Body</tissue>
    </source>
</reference>
<dbReference type="InterPro" id="IPR001356">
    <property type="entry name" value="HD"/>
</dbReference>
<dbReference type="GO" id="GO:0003677">
    <property type="term" value="F:DNA binding"/>
    <property type="evidence" value="ECO:0007669"/>
    <property type="project" value="UniProtKB-UniRule"/>
</dbReference>
<dbReference type="InterPro" id="IPR020479">
    <property type="entry name" value="HD_metazoa"/>
</dbReference>
<dbReference type="PANTHER" id="PTHR24335">
    <property type="entry name" value="MOTOR NEURON AND PANCREAS HOMEOBOX PROTEIN"/>
    <property type="match status" value="1"/>
</dbReference>
<evidence type="ECO:0000256" key="6">
    <source>
        <dbReference type="SAM" id="MobiDB-lite"/>
    </source>
</evidence>
<proteinExistence type="predicted"/>
<organism evidence="8 9">
    <name type="scientific">Cichlidogyrus casuarinus</name>
    <dbReference type="NCBI Taxonomy" id="1844966"/>
    <lineage>
        <taxon>Eukaryota</taxon>
        <taxon>Metazoa</taxon>
        <taxon>Spiralia</taxon>
        <taxon>Lophotrochozoa</taxon>
        <taxon>Platyhelminthes</taxon>
        <taxon>Monogenea</taxon>
        <taxon>Monopisthocotylea</taxon>
        <taxon>Dactylogyridea</taxon>
        <taxon>Ancyrocephalidae</taxon>
        <taxon>Cichlidogyrus</taxon>
    </lineage>
</organism>
<dbReference type="InterPro" id="IPR042768">
    <property type="entry name" value="MNX1/Ceh-12"/>
</dbReference>
<evidence type="ECO:0000256" key="1">
    <source>
        <dbReference type="ARBA" id="ARBA00023125"/>
    </source>
</evidence>
<sequence length="154" mass="17752">MAEDLQKRTSLGQLNAKNRRPRTAFTSQQLLELEHQFKFNKYLSRPKRFELATSLGLSETQVKIWFQNRRMKWKRSQRTVPSLGTKNDVTSLSGDSCLSETEQDDTGYFCESLFHAPFNHCGALLAELADSKTQDELNKAMEPAFMSLIRMNKN</sequence>
<comment type="caution">
    <text evidence="8">The sequence shown here is derived from an EMBL/GenBank/DDBJ whole genome shotgun (WGS) entry which is preliminary data.</text>
</comment>
<dbReference type="Gene3D" id="1.10.10.60">
    <property type="entry name" value="Homeodomain-like"/>
    <property type="match status" value="1"/>
</dbReference>
<evidence type="ECO:0000259" key="7">
    <source>
        <dbReference type="PROSITE" id="PS50071"/>
    </source>
</evidence>
<dbReference type="AlphaFoldDB" id="A0ABD2QNE3"/>
<evidence type="ECO:0000256" key="3">
    <source>
        <dbReference type="ARBA" id="ARBA00023242"/>
    </source>
</evidence>
<protein>
    <submittedName>
        <fullName evidence="8">Motor neuron and pancreas homeobox 1</fullName>
    </submittedName>
</protein>
<evidence type="ECO:0000256" key="4">
    <source>
        <dbReference type="PROSITE-ProRule" id="PRU00108"/>
    </source>
</evidence>
<dbReference type="PRINTS" id="PR00031">
    <property type="entry name" value="HTHREPRESSR"/>
</dbReference>
<dbReference type="InterPro" id="IPR017970">
    <property type="entry name" value="Homeobox_CS"/>
</dbReference>
<dbReference type="SUPFAM" id="SSF46689">
    <property type="entry name" value="Homeodomain-like"/>
    <property type="match status" value="1"/>
</dbReference>
<dbReference type="PRINTS" id="PR00024">
    <property type="entry name" value="HOMEOBOX"/>
</dbReference>
<evidence type="ECO:0000313" key="8">
    <source>
        <dbReference type="EMBL" id="KAL3320922.1"/>
    </source>
</evidence>
<dbReference type="SMART" id="SM00389">
    <property type="entry name" value="HOX"/>
    <property type="match status" value="1"/>
</dbReference>
<feature type="domain" description="Homeobox" evidence="7">
    <location>
        <begin position="16"/>
        <end position="76"/>
    </location>
</feature>
<evidence type="ECO:0000256" key="5">
    <source>
        <dbReference type="RuleBase" id="RU000682"/>
    </source>
</evidence>
<accession>A0ABD2QNE3</accession>
<evidence type="ECO:0000256" key="2">
    <source>
        <dbReference type="ARBA" id="ARBA00023155"/>
    </source>
</evidence>
<dbReference type="InterPro" id="IPR009057">
    <property type="entry name" value="Homeodomain-like_sf"/>
</dbReference>
<comment type="subcellular location">
    <subcellularLocation>
        <location evidence="4 5">Nucleus</location>
    </subcellularLocation>
</comment>
<dbReference type="CDD" id="cd00086">
    <property type="entry name" value="homeodomain"/>
    <property type="match status" value="1"/>
</dbReference>
<dbReference type="PROSITE" id="PS00027">
    <property type="entry name" value="HOMEOBOX_1"/>
    <property type="match status" value="1"/>
</dbReference>
<gene>
    <name evidence="8" type="primary">MNX1</name>
    <name evidence="8" type="ORF">Ciccas_000407</name>
</gene>
<dbReference type="Proteomes" id="UP001626550">
    <property type="component" value="Unassembled WGS sequence"/>
</dbReference>
<keyword evidence="1 4" id="KW-0238">DNA-binding</keyword>
<dbReference type="InterPro" id="IPR000047">
    <property type="entry name" value="HTH_motif"/>
</dbReference>
<dbReference type="Pfam" id="PF00046">
    <property type="entry name" value="Homeodomain"/>
    <property type="match status" value="1"/>
</dbReference>